<evidence type="ECO:0000313" key="2">
    <source>
        <dbReference type="EMBL" id="ELR11047.1"/>
    </source>
</evidence>
<dbReference type="AlphaFoldDB" id="L8GDB8"/>
<dbReference type="PANTHER" id="PTHR45943">
    <property type="entry name" value="E3 UBIQUITIN-PROTEIN LIGASE MYCBP2"/>
    <property type="match status" value="1"/>
</dbReference>
<accession>L8GDB8</accession>
<dbReference type="InterPro" id="IPR016024">
    <property type="entry name" value="ARM-type_fold"/>
</dbReference>
<dbReference type="GO" id="GO:0005886">
    <property type="term" value="C:plasma membrane"/>
    <property type="evidence" value="ECO:0007669"/>
    <property type="project" value="TreeGrafter"/>
</dbReference>
<feature type="region of interest" description="Disordered" evidence="1">
    <location>
        <begin position="475"/>
        <end position="498"/>
    </location>
</feature>
<dbReference type="EMBL" id="KB008164">
    <property type="protein sequence ID" value="ELR11047.1"/>
    <property type="molecule type" value="Genomic_DNA"/>
</dbReference>
<sequence>MEADMEAANAAGACPSGVPLPPLDHFHLSPFAADLKRSGTKATKEKEKERDHPRDHESPDVAKAVEIGRRAETNLGLELRSDGEVPRFPSRPAKPANTPLALRLVEGVHVHLLPLLASVSPEVCLRVANKYGKATRRMLDGRATAELSQTVDDLLDYLLREATSPEPTARACALAIILSRISAQWTAYNLKFRRSSGASAVKGTTELLTLCRQVYLPLIEHLASMHRSLAIRLLGDLSLLLEAPTFTRKAAAEDPSLDLLIAHLTKLLDTPDSHVHSLALTSMLRLTAARGSLKGVLALLYMLLTEPRFAEASYDATIDIEAVLQTFAPDGFTKMAHVVTRAKAAAAVAFDGQYLYVHHGASPTSELLKVGTGHRGTVLNHVYARSSGVPEVQASSAGVHMAVVDGRLYFRSPQFVEPLCLLVFDADTLQLRDRVHHDGTGSIATEDNRAWGLASYGPIAACGQLLYHIHTTRPAEEQRQQQESSTMDLESAEPSQKQKRAQWLVDVYQTPGMQHYPLFRPAPQNASFKQPFEPTPHPDKANGLGGMFEVITAMPRYQAFSFEELRWEATSHLRAPVDTTQVDEAILADGHFFVEQEGARLVIHLPSPTTSHSVYRCVDLAEGSVVADLMFERASTTRPSLIDYAGWPCLSHPEVVLASPALHKGALRLPRAVLSTFAVLDKLAFDT</sequence>
<dbReference type="VEuPathDB" id="AmoebaDB:ACA1_048480"/>
<feature type="region of interest" description="Disordered" evidence="1">
    <location>
        <begin position="29"/>
        <end position="67"/>
    </location>
</feature>
<keyword evidence="3" id="KW-1185">Reference proteome</keyword>
<name>L8GDB8_ACACF</name>
<proteinExistence type="predicted"/>
<evidence type="ECO:0000256" key="1">
    <source>
        <dbReference type="SAM" id="MobiDB-lite"/>
    </source>
</evidence>
<evidence type="ECO:0000313" key="3">
    <source>
        <dbReference type="Proteomes" id="UP000011083"/>
    </source>
</evidence>
<feature type="region of interest" description="Disordered" evidence="1">
    <location>
        <begin position="73"/>
        <end position="92"/>
    </location>
</feature>
<dbReference type="PANTHER" id="PTHR45943:SF2">
    <property type="entry name" value="RING-TYPE DOMAIN-CONTAINING PROTEIN"/>
    <property type="match status" value="1"/>
</dbReference>
<dbReference type="KEGG" id="acan:ACA1_048480"/>
<gene>
    <name evidence="2" type="ORF">ACA1_048480</name>
</gene>
<dbReference type="GeneID" id="14911461"/>
<reference evidence="2 3" key="1">
    <citation type="journal article" date="2013" name="Genome Biol.">
        <title>Genome of Acanthamoeba castellanii highlights extensive lateral gene transfer and early evolution of tyrosine kinase signaling.</title>
        <authorList>
            <person name="Clarke M."/>
            <person name="Lohan A.J."/>
            <person name="Liu B."/>
            <person name="Lagkouvardos I."/>
            <person name="Roy S."/>
            <person name="Zafar N."/>
            <person name="Bertelli C."/>
            <person name="Schilde C."/>
            <person name="Kianianmomeni A."/>
            <person name="Burglin T.R."/>
            <person name="Frech C."/>
            <person name="Turcotte B."/>
            <person name="Kopec K.O."/>
            <person name="Synnott J.M."/>
            <person name="Choo C."/>
            <person name="Paponov I."/>
            <person name="Finkler A."/>
            <person name="Soon Heng Tan C."/>
            <person name="Hutchins A.P."/>
            <person name="Weinmeier T."/>
            <person name="Rattei T."/>
            <person name="Chu J.S."/>
            <person name="Gimenez G."/>
            <person name="Irimia M."/>
            <person name="Rigden D.J."/>
            <person name="Fitzpatrick D.A."/>
            <person name="Lorenzo-Morales J."/>
            <person name="Bateman A."/>
            <person name="Chiu C.H."/>
            <person name="Tang P."/>
            <person name="Hegemann P."/>
            <person name="Fromm H."/>
            <person name="Raoult D."/>
            <person name="Greub G."/>
            <person name="Miranda-Saavedra D."/>
            <person name="Chen N."/>
            <person name="Nash P."/>
            <person name="Ginger M.L."/>
            <person name="Horn M."/>
            <person name="Schaap P."/>
            <person name="Caler L."/>
            <person name="Loftus B."/>
        </authorList>
    </citation>
    <scope>NUCLEOTIDE SEQUENCE [LARGE SCALE GENOMIC DNA]</scope>
    <source>
        <strain evidence="2 3">Neff</strain>
    </source>
</reference>
<dbReference type="Gene3D" id="1.10.10.2360">
    <property type="match status" value="1"/>
</dbReference>
<dbReference type="GO" id="GO:0061630">
    <property type="term" value="F:ubiquitin protein ligase activity"/>
    <property type="evidence" value="ECO:0007669"/>
    <property type="project" value="TreeGrafter"/>
</dbReference>
<dbReference type="RefSeq" id="XP_004333060.1">
    <property type="nucleotide sequence ID" value="XM_004333012.1"/>
</dbReference>
<protein>
    <submittedName>
        <fullName evidence="2">Uncharacterized protein</fullName>
    </submittedName>
</protein>
<dbReference type="GO" id="GO:0005634">
    <property type="term" value="C:nucleus"/>
    <property type="evidence" value="ECO:0007669"/>
    <property type="project" value="TreeGrafter"/>
</dbReference>
<dbReference type="Proteomes" id="UP000011083">
    <property type="component" value="Unassembled WGS sequence"/>
</dbReference>
<organism evidence="2 3">
    <name type="scientific">Acanthamoeba castellanii (strain ATCC 30010 / Neff)</name>
    <dbReference type="NCBI Taxonomy" id="1257118"/>
    <lineage>
        <taxon>Eukaryota</taxon>
        <taxon>Amoebozoa</taxon>
        <taxon>Discosea</taxon>
        <taxon>Longamoebia</taxon>
        <taxon>Centramoebida</taxon>
        <taxon>Acanthamoebidae</taxon>
        <taxon>Acanthamoeba</taxon>
    </lineage>
</organism>
<dbReference type="SUPFAM" id="SSF48371">
    <property type="entry name" value="ARM repeat"/>
    <property type="match status" value="1"/>
</dbReference>
<feature type="compositionally biased region" description="Basic and acidic residues" evidence="1">
    <location>
        <begin position="34"/>
        <end position="60"/>
    </location>
</feature>